<proteinExistence type="predicted"/>
<dbReference type="Proteomes" id="UP000616151">
    <property type="component" value="Unassembled WGS sequence"/>
</dbReference>
<gene>
    <name evidence="1" type="ORF">JHL16_02105</name>
</gene>
<comment type="caution">
    <text evidence="1">The sequence shown here is derived from an EMBL/GenBank/DDBJ whole genome shotgun (WGS) entry which is preliminary data.</text>
</comment>
<accession>A0ACC5QXL5</accession>
<keyword evidence="1" id="KW-0378">Hydrolase</keyword>
<evidence type="ECO:0000313" key="2">
    <source>
        <dbReference type="Proteomes" id="UP000616151"/>
    </source>
</evidence>
<name>A0ACC5QXL5_9HYPH</name>
<protein>
    <submittedName>
        <fullName evidence="1">Aminopeptidase P family protein</fullName>
    </submittedName>
</protein>
<reference evidence="1" key="1">
    <citation type="submission" date="2021-01" db="EMBL/GenBank/DDBJ databases">
        <authorList>
            <person name="Sun Q."/>
        </authorList>
    </citation>
    <scope>NUCLEOTIDE SEQUENCE</scope>
    <source>
        <strain evidence="1">YIM B02566</strain>
    </source>
</reference>
<evidence type="ECO:0000313" key="1">
    <source>
        <dbReference type="EMBL" id="MBK1865130.1"/>
    </source>
</evidence>
<keyword evidence="1" id="KW-0645">Protease</keyword>
<organism evidence="1 2">
    <name type="scientific">Taklimakanibacter albus</name>
    <dbReference type="NCBI Taxonomy" id="2800327"/>
    <lineage>
        <taxon>Bacteria</taxon>
        <taxon>Pseudomonadati</taxon>
        <taxon>Pseudomonadota</taxon>
        <taxon>Alphaproteobacteria</taxon>
        <taxon>Hyphomicrobiales</taxon>
        <taxon>Aestuariivirgaceae</taxon>
        <taxon>Taklimakanibacter</taxon>
    </lineage>
</organism>
<keyword evidence="2" id="KW-1185">Reference proteome</keyword>
<keyword evidence="1" id="KW-0031">Aminopeptidase</keyword>
<dbReference type="EMBL" id="JAENHL010000004">
    <property type="protein sequence ID" value="MBK1865130.1"/>
    <property type="molecule type" value="Genomic_DNA"/>
</dbReference>
<sequence>MSELARHNRRRVIDLIGAADRLIIATTPEHVFYCSGYRSMSYDTDPATRMAVVFDADHGILIGHKADHWAAVEAMGEDLEYFAYGTFFFDERDVAPTVGFKTYDEALLAAIRQLSGGKRGIFHDRASDDLLKVFSDTLSGTDGSAVFRRARAVKNELEIDLMRKASALTERALARALKEARAGMSEADLTAIISSEMIIEGAQPGFVVVTAGERSALADAYSTTRRLLGHDIVRIDVGCRFNGYWSDTARSAFVGEPRPDALAAFTATAAGQDVGRKLVKPGISTDIVFRETVATVRTSGLPDYQRHHVGHGLGLESHEYPTISAANNVTLEPGMVLCIEAPYYRPGWGGVMTEDTMVVTAEGAEFFTHLSHAPIIIAA</sequence>